<sequence>MKSREYMTIPNKITDKSFQMIQDEIDKLAPGYQFDDPVQEAIIKRAIHTTADFDYLQNLKFSHDAIGRIQHLMQHGGTIFTDTTMALAGMNKQKLDDLGVHYHCYIRDPRVFEIAKDQGITRSMAAIELAATVPTEKLFVIGNAPTALYKILEMVQQERLDPAAVIGVPVGFVEAAESKQALYDSNIPAIVALGRKGGSNLAAALTNAILYNLNLTTEG</sequence>
<evidence type="ECO:0000313" key="6">
    <source>
        <dbReference type="EMBL" id="PBQ22970.1"/>
    </source>
</evidence>
<name>A0A2A3TVT7_LEVBR</name>
<dbReference type="GO" id="GO:0016993">
    <property type="term" value="F:precorrin-8X methylmutase activity"/>
    <property type="evidence" value="ECO:0007669"/>
    <property type="project" value="InterPro"/>
</dbReference>
<comment type="pathway">
    <text evidence="1">Cofactor biosynthesis; adenosylcobalamin biosynthesis.</text>
</comment>
<dbReference type="SUPFAM" id="SSF63965">
    <property type="entry name" value="Precorrin-8X methylmutase CbiC/CobH"/>
    <property type="match status" value="1"/>
</dbReference>
<protein>
    <submittedName>
        <fullName evidence="6">Cobalt-precorrin-8 methylmutase</fullName>
    </submittedName>
</protein>
<accession>A0A2A3TVT7</accession>
<keyword evidence="3" id="KW-0169">Cobalamin biosynthesis</keyword>
<reference evidence="6 7" key="1">
    <citation type="submission" date="2017-09" db="EMBL/GenBank/DDBJ databases">
        <title>Genome sequence of Lactobacillus brevis D7.</title>
        <authorList>
            <person name="Kwon M.-S."/>
            <person name="Lim S.K."/>
            <person name="Choi H.-J."/>
        </authorList>
    </citation>
    <scope>NUCLEOTIDE SEQUENCE [LARGE SCALE GENOMIC DNA]</scope>
    <source>
        <strain evidence="6 7">D7</strain>
    </source>
</reference>
<evidence type="ECO:0000259" key="5">
    <source>
        <dbReference type="Pfam" id="PF02570"/>
    </source>
</evidence>
<keyword evidence="4" id="KW-0413">Isomerase</keyword>
<dbReference type="NCBIfam" id="NF006137">
    <property type="entry name" value="PRK08286.1"/>
    <property type="match status" value="1"/>
</dbReference>
<dbReference type="Pfam" id="PF02570">
    <property type="entry name" value="CbiC"/>
    <property type="match status" value="1"/>
</dbReference>
<dbReference type="EMBL" id="NVYO01000001">
    <property type="protein sequence ID" value="PBQ22970.1"/>
    <property type="molecule type" value="Genomic_DNA"/>
</dbReference>
<organism evidence="6 7">
    <name type="scientific">Levilactobacillus brevis</name>
    <name type="common">Lactobacillus brevis</name>
    <dbReference type="NCBI Taxonomy" id="1580"/>
    <lineage>
        <taxon>Bacteria</taxon>
        <taxon>Bacillati</taxon>
        <taxon>Bacillota</taxon>
        <taxon>Bacilli</taxon>
        <taxon>Lactobacillales</taxon>
        <taxon>Lactobacillaceae</taxon>
        <taxon>Levilactobacillus</taxon>
    </lineage>
</organism>
<evidence type="ECO:0000256" key="1">
    <source>
        <dbReference type="ARBA" id="ARBA00004953"/>
    </source>
</evidence>
<dbReference type="GO" id="GO:0009236">
    <property type="term" value="P:cobalamin biosynthetic process"/>
    <property type="evidence" value="ECO:0007669"/>
    <property type="project" value="UniProtKB-UniPathway"/>
</dbReference>
<dbReference type="RefSeq" id="WP_096109693.1">
    <property type="nucleotide sequence ID" value="NZ_NVYO01000001.1"/>
</dbReference>
<dbReference type="Gene3D" id="3.40.50.10230">
    <property type="entry name" value="Cobalamin biosynthesis CobH/CbiC, precorrin-8X methylmutase"/>
    <property type="match status" value="1"/>
</dbReference>
<feature type="domain" description="Cobalamin biosynthesis precorrin-8X methylmutase CobH/CbiC" evidence="5">
    <location>
        <begin position="13"/>
        <end position="211"/>
    </location>
</feature>
<evidence type="ECO:0000256" key="2">
    <source>
        <dbReference type="ARBA" id="ARBA00009774"/>
    </source>
</evidence>
<evidence type="ECO:0000313" key="7">
    <source>
        <dbReference type="Proteomes" id="UP000217918"/>
    </source>
</evidence>
<dbReference type="InterPro" id="IPR036588">
    <property type="entry name" value="CobH/CbiC_sf"/>
</dbReference>
<dbReference type="PANTHER" id="PTHR43588">
    <property type="entry name" value="COBALT-PRECORRIN-8 METHYLMUTASE"/>
    <property type="match status" value="1"/>
</dbReference>
<proteinExistence type="inferred from homology"/>
<evidence type="ECO:0000256" key="4">
    <source>
        <dbReference type="ARBA" id="ARBA00023235"/>
    </source>
</evidence>
<evidence type="ECO:0000256" key="3">
    <source>
        <dbReference type="ARBA" id="ARBA00022573"/>
    </source>
</evidence>
<gene>
    <name evidence="6" type="ORF">CNR29_02620</name>
</gene>
<dbReference type="PANTHER" id="PTHR43588:SF1">
    <property type="entry name" value="COBALT-PRECORRIN-8 METHYLMUTASE"/>
    <property type="match status" value="1"/>
</dbReference>
<comment type="similarity">
    <text evidence="2">Belongs to the CobH/CbiC family.</text>
</comment>
<dbReference type="AlphaFoldDB" id="A0A2A3TVT7"/>
<dbReference type="InterPro" id="IPR003722">
    <property type="entry name" value="Cbl_synth_CobH/CbiC"/>
</dbReference>
<dbReference type="Proteomes" id="UP000217918">
    <property type="component" value="Unassembled WGS sequence"/>
</dbReference>
<comment type="caution">
    <text evidence="6">The sequence shown here is derived from an EMBL/GenBank/DDBJ whole genome shotgun (WGS) entry which is preliminary data.</text>
</comment>
<dbReference type="UniPathway" id="UPA00148"/>